<keyword evidence="3" id="KW-0176">Collagen</keyword>
<dbReference type="STRING" id="113540.ENSSFOP00015064857"/>
<dbReference type="EMBL" id="JARO02004947">
    <property type="protein sequence ID" value="KPP67626.1"/>
    <property type="molecule type" value="Genomic_DNA"/>
</dbReference>
<evidence type="ECO:0000256" key="1">
    <source>
        <dbReference type="ARBA" id="ARBA00004613"/>
    </source>
</evidence>
<evidence type="ECO:0000313" key="6">
    <source>
        <dbReference type="EMBL" id="KPP67626.1"/>
    </source>
</evidence>
<reference evidence="6 7" key="1">
    <citation type="submission" date="2015-08" db="EMBL/GenBank/DDBJ databases">
        <title>The genome of the Asian arowana (Scleropages formosus).</title>
        <authorList>
            <person name="Tan M.H."/>
            <person name="Gan H.M."/>
            <person name="Croft L.J."/>
            <person name="Austin C.M."/>
        </authorList>
    </citation>
    <scope>NUCLEOTIDE SEQUENCE [LARGE SCALE GENOMIC DNA]</scope>
    <source>
        <strain evidence="6">Aro1</strain>
    </source>
</reference>
<dbReference type="GO" id="GO:0005201">
    <property type="term" value="F:extracellular matrix structural constituent"/>
    <property type="evidence" value="ECO:0007669"/>
    <property type="project" value="InterPro"/>
</dbReference>
<evidence type="ECO:0000313" key="7">
    <source>
        <dbReference type="Proteomes" id="UP000034805"/>
    </source>
</evidence>
<name>A0A0P7V0A1_SCLFO</name>
<organism evidence="6 7">
    <name type="scientific">Scleropages formosus</name>
    <name type="common">Asian bonytongue</name>
    <name type="synonym">Osteoglossum formosum</name>
    <dbReference type="NCBI Taxonomy" id="113540"/>
    <lineage>
        <taxon>Eukaryota</taxon>
        <taxon>Metazoa</taxon>
        <taxon>Chordata</taxon>
        <taxon>Craniata</taxon>
        <taxon>Vertebrata</taxon>
        <taxon>Euteleostomi</taxon>
        <taxon>Actinopterygii</taxon>
        <taxon>Neopterygii</taxon>
        <taxon>Teleostei</taxon>
        <taxon>Osteoglossocephala</taxon>
        <taxon>Osteoglossomorpha</taxon>
        <taxon>Osteoglossiformes</taxon>
        <taxon>Osteoglossidae</taxon>
        <taxon>Scleropages</taxon>
    </lineage>
</organism>
<evidence type="ECO:0000259" key="5">
    <source>
        <dbReference type="PROSITE" id="PS51461"/>
    </source>
</evidence>
<evidence type="ECO:0000256" key="2">
    <source>
        <dbReference type="ARBA" id="ARBA00022525"/>
    </source>
</evidence>
<dbReference type="PROSITE" id="PS51461">
    <property type="entry name" value="NC1_FIB"/>
    <property type="match status" value="1"/>
</dbReference>
<evidence type="ECO:0000256" key="3">
    <source>
        <dbReference type="ARBA" id="ARBA00023119"/>
    </source>
</evidence>
<dbReference type="GO" id="GO:0005581">
    <property type="term" value="C:collagen trimer"/>
    <property type="evidence" value="ECO:0007669"/>
    <property type="project" value="UniProtKB-KW"/>
</dbReference>
<dbReference type="Gene3D" id="2.60.120.1000">
    <property type="match status" value="2"/>
</dbReference>
<feature type="domain" description="Fibrillar collagen NC1" evidence="5">
    <location>
        <begin position="30"/>
        <end position="230"/>
    </location>
</feature>
<dbReference type="AlphaFoldDB" id="A0A0P7V0A1"/>
<comment type="subcellular location">
    <subcellularLocation>
        <location evidence="1">Secreted</location>
    </subcellularLocation>
</comment>
<dbReference type="GO" id="GO:0005576">
    <property type="term" value="C:extracellular region"/>
    <property type="evidence" value="ECO:0007669"/>
    <property type="project" value="UniProtKB-SubCell"/>
</dbReference>
<evidence type="ECO:0000256" key="4">
    <source>
        <dbReference type="SAM" id="MobiDB-lite"/>
    </source>
</evidence>
<dbReference type="Pfam" id="PF01410">
    <property type="entry name" value="COLFI"/>
    <property type="match status" value="2"/>
</dbReference>
<accession>A0A0P7V0A1</accession>
<gene>
    <name evidence="6" type="ORF">Z043_113754</name>
</gene>
<protein>
    <recommendedName>
        <fullName evidence="5">Fibrillar collagen NC1 domain-containing protein</fullName>
    </recommendedName>
</protein>
<dbReference type="Proteomes" id="UP000034805">
    <property type="component" value="Unassembled WGS sequence"/>
</dbReference>
<proteinExistence type="predicted"/>
<keyword evidence="2" id="KW-0964">Secreted</keyword>
<feature type="region of interest" description="Disordered" evidence="4">
    <location>
        <begin position="133"/>
        <end position="152"/>
    </location>
</feature>
<dbReference type="SMART" id="SM00038">
    <property type="entry name" value="COLFI"/>
    <property type="match status" value="1"/>
</dbReference>
<dbReference type="InterPro" id="IPR000885">
    <property type="entry name" value="Fib_collagen_C"/>
</dbReference>
<comment type="caution">
    <text evidence="6">The sequence shown here is derived from an EMBL/GenBank/DDBJ whole genome shotgun (WGS) entry which is preliminary data.</text>
</comment>
<sequence length="230" mass="25651">MCWVSRAAWTTNATAQSYQNTEVTLTDLSTEVLKTLRYLSGLIESMKKPLGTRNNPARFCRDLLDCQQPLSDGWFWIDPNLGCPSDAIEVFCNFTAGGQTCVHPVAANKMEFGIGKVQMKFLHLLSTEATQSVTVHSPSAPGPSATRAGSQPSDLRFKGWNGQTFDANTLLETRVLLDNCETEDGHWHQSRFLFRTQDSHQLPVVDLREPAGIHLDLQQRRLEVGPVCFV</sequence>